<sequence>MKQTPQKDETGKAVRLTRGPERMTEEQAGLLHHDPSSSCVSTRRASCRASSPSPALLRVQEPPFRLSLVYPQPPTMMAEHLQIGLGHHLAEQEQLQHHHAQHHGQSLTSLLQTPDEDKLQTLPNALQSALRSARIRFANIFVRLYVKGTAIPVEHAAAIPTDEPLRKRQKTDGAFSAETKYVGHPGIKIPKVFIGNLYYKKVAEADARLGQTMGPQLDGRTLALDNTSATGLFVALRKVFPEKGEVSYPQKEIHSSARVAKLYPELGVEEDDFTRLRLIHGLEIQHHPDLNNVDLTQDDIEWFRQMVGRASLDISEAEYKHPVTYKKGVTHMTMKERQEHGITGVSRSSKSSKANSKKSGPPLGAFAIQILPDGGSRPVTDCQILGQASKRPFFQVKLGLPWHANSPDLVTVELTDCGRLTVIVKGTETFPEETRYEIGLQSSIDVQKSKSRLQGTHLLVMAYPRPQQTRTLEVAMADTKGQA</sequence>
<reference evidence="2 3" key="1">
    <citation type="journal article" date="2014" name="Nat. Commun.">
        <title>Klebsormidium flaccidum genome reveals primary factors for plant terrestrial adaptation.</title>
        <authorList>
            <person name="Hori K."/>
            <person name="Maruyama F."/>
            <person name="Fujisawa T."/>
            <person name="Togashi T."/>
            <person name="Yamamoto N."/>
            <person name="Seo M."/>
            <person name="Sato S."/>
            <person name="Yamada T."/>
            <person name="Mori H."/>
            <person name="Tajima N."/>
            <person name="Moriyama T."/>
            <person name="Ikeuchi M."/>
            <person name="Watanabe M."/>
            <person name="Wada H."/>
            <person name="Kobayashi K."/>
            <person name="Saito M."/>
            <person name="Masuda T."/>
            <person name="Sasaki-Sekimoto Y."/>
            <person name="Mashiguchi K."/>
            <person name="Awai K."/>
            <person name="Shimojima M."/>
            <person name="Masuda S."/>
            <person name="Iwai M."/>
            <person name="Nobusawa T."/>
            <person name="Narise T."/>
            <person name="Kondo S."/>
            <person name="Saito H."/>
            <person name="Sato R."/>
            <person name="Murakawa M."/>
            <person name="Ihara Y."/>
            <person name="Oshima-Yamada Y."/>
            <person name="Ohtaka K."/>
            <person name="Satoh M."/>
            <person name="Sonobe K."/>
            <person name="Ishii M."/>
            <person name="Ohtani R."/>
            <person name="Kanamori-Sato M."/>
            <person name="Honoki R."/>
            <person name="Miyazaki D."/>
            <person name="Mochizuki H."/>
            <person name="Umetsu J."/>
            <person name="Higashi K."/>
            <person name="Shibata D."/>
            <person name="Kamiya Y."/>
            <person name="Sato N."/>
            <person name="Nakamura Y."/>
            <person name="Tabata S."/>
            <person name="Ida S."/>
            <person name="Kurokawa K."/>
            <person name="Ohta H."/>
        </authorList>
    </citation>
    <scope>NUCLEOTIDE SEQUENCE [LARGE SCALE GENOMIC DNA]</scope>
    <source>
        <strain evidence="2 3">NIES-2285</strain>
    </source>
</reference>
<dbReference type="STRING" id="105231.A0A1Y1HJR7"/>
<evidence type="ECO:0000313" key="3">
    <source>
        <dbReference type="Proteomes" id="UP000054558"/>
    </source>
</evidence>
<name>A0A1Y1HJR7_KLENI</name>
<feature type="region of interest" description="Disordered" evidence="1">
    <location>
        <begin position="1"/>
        <end position="38"/>
    </location>
</feature>
<dbReference type="EMBL" id="DF236957">
    <property type="protein sequence ID" value="GAQ78153.1"/>
    <property type="molecule type" value="Genomic_DNA"/>
</dbReference>
<gene>
    <name evidence="2" type="ORF">KFL_000080590</name>
</gene>
<evidence type="ECO:0000256" key="1">
    <source>
        <dbReference type="SAM" id="MobiDB-lite"/>
    </source>
</evidence>
<proteinExistence type="predicted"/>
<protein>
    <submittedName>
        <fullName evidence="2">Uncharacterized protein</fullName>
    </submittedName>
</protein>
<feature type="compositionally biased region" description="Basic and acidic residues" evidence="1">
    <location>
        <begin position="1"/>
        <end position="35"/>
    </location>
</feature>
<dbReference type="Proteomes" id="UP000054558">
    <property type="component" value="Unassembled WGS sequence"/>
</dbReference>
<keyword evidence="3" id="KW-1185">Reference proteome</keyword>
<accession>A0A1Y1HJR7</accession>
<dbReference type="AlphaFoldDB" id="A0A1Y1HJR7"/>
<feature type="compositionally biased region" description="Low complexity" evidence="1">
    <location>
        <begin position="346"/>
        <end position="359"/>
    </location>
</feature>
<evidence type="ECO:0000313" key="2">
    <source>
        <dbReference type="EMBL" id="GAQ78153.1"/>
    </source>
</evidence>
<feature type="region of interest" description="Disordered" evidence="1">
    <location>
        <begin position="337"/>
        <end position="361"/>
    </location>
</feature>
<organism evidence="2 3">
    <name type="scientific">Klebsormidium nitens</name>
    <name type="common">Green alga</name>
    <name type="synonym">Ulothrix nitens</name>
    <dbReference type="NCBI Taxonomy" id="105231"/>
    <lineage>
        <taxon>Eukaryota</taxon>
        <taxon>Viridiplantae</taxon>
        <taxon>Streptophyta</taxon>
        <taxon>Klebsormidiophyceae</taxon>
        <taxon>Klebsormidiales</taxon>
        <taxon>Klebsormidiaceae</taxon>
        <taxon>Klebsormidium</taxon>
    </lineage>
</organism>